<dbReference type="SUPFAM" id="SSF51735">
    <property type="entry name" value="NAD(P)-binding Rossmann-fold domains"/>
    <property type="match status" value="1"/>
</dbReference>
<dbReference type="InterPro" id="IPR002347">
    <property type="entry name" value="SDR_fam"/>
</dbReference>
<feature type="region of interest" description="Disordered" evidence="3">
    <location>
        <begin position="23"/>
        <end position="46"/>
    </location>
</feature>
<dbReference type="GO" id="GO:0048038">
    <property type="term" value="F:quinone binding"/>
    <property type="evidence" value="ECO:0007669"/>
    <property type="project" value="TreeGrafter"/>
</dbReference>
<evidence type="ECO:0000256" key="3">
    <source>
        <dbReference type="SAM" id="MobiDB-lite"/>
    </source>
</evidence>
<evidence type="ECO:0000313" key="4">
    <source>
        <dbReference type="EMBL" id="KEP52554.1"/>
    </source>
</evidence>
<evidence type="ECO:0000313" key="5">
    <source>
        <dbReference type="Proteomes" id="UP000027456"/>
    </source>
</evidence>
<dbReference type="PRINTS" id="PR00080">
    <property type="entry name" value="SDRFAMILY"/>
</dbReference>
<dbReference type="Pfam" id="PF13561">
    <property type="entry name" value="adh_short_C2"/>
    <property type="match status" value="1"/>
</dbReference>
<dbReference type="PRINTS" id="PR00081">
    <property type="entry name" value="GDHRDH"/>
</dbReference>
<dbReference type="FunFam" id="3.40.50.720:FF:000084">
    <property type="entry name" value="Short-chain dehydrogenase reductase"/>
    <property type="match status" value="1"/>
</dbReference>
<name>A0A074RZW4_9AGAM</name>
<sequence length="309" mass="32935">MAWFGEIQMPSVRIYGGGVQSHYPYQRRRPPPSVMTNSDLTSTTTTNQTAVERSVIVTGASQGIGLALAERMAQDGYAVILNDIESKSEQGLAAAKKISIDTGKPVIFMAGDVSVEQDVDALVERAVTEFGGLDVMIANAGICTVNSLMDTTLSEWNLNMNVNALGVLYCYRSAARQMIKQGRGGRLIGASSVCAIKGNNAVAAYSASKFAMRSLTQSAALEWAPHKITANCYSGGCVYTDMHTGAAQVVSERMKLPREMLLEGMYSTVPLGYCGQPEDFTGLVSFLASPASHYITGQSIGVDGGLQMN</sequence>
<dbReference type="GO" id="GO:0006633">
    <property type="term" value="P:fatty acid biosynthetic process"/>
    <property type="evidence" value="ECO:0007669"/>
    <property type="project" value="TreeGrafter"/>
</dbReference>
<evidence type="ECO:0000256" key="1">
    <source>
        <dbReference type="ARBA" id="ARBA00006484"/>
    </source>
</evidence>
<dbReference type="GO" id="GO:0016616">
    <property type="term" value="F:oxidoreductase activity, acting on the CH-OH group of donors, NAD or NADP as acceptor"/>
    <property type="evidence" value="ECO:0007669"/>
    <property type="project" value="TreeGrafter"/>
</dbReference>
<dbReference type="InterPro" id="IPR020904">
    <property type="entry name" value="Sc_DH/Rdtase_CS"/>
</dbReference>
<organism evidence="4 5">
    <name type="scientific">Rhizoctonia solani 123E</name>
    <dbReference type="NCBI Taxonomy" id="1423351"/>
    <lineage>
        <taxon>Eukaryota</taxon>
        <taxon>Fungi</taxon>
        <taxon>Dikarya</taxon>
        <taxon>Basidiomycota</taxon>
        <taxon>Agaricomycotina</taxon>
        <taxon>Agaricomycetes</taxon>
        <taxon>Cantharellales</taxon>
        <taxon>Ceratobasidiaceae</taxon>
        <taxon>Rhizoctonia</taxon>
    </lineage>
</organism>
<dbReference type="HOGENOM" id="CLU_010194_1_0_1"/>
<proteinExistence type="inferred from homology"/>
<dbReference type="STRING" id="1423351.A0A074RZW4"/>
<dbReference type="PANTHER" id="PTHR42760">
    <property type="entry name" value="SHORT-CHAIN DEHYDROGENASES/REDUCTASES FAMILY MEMBER"/>
    <property type="match status" value="1"/>
</dbReference>
<protein>
    <submittedName>
        <fullName evidence="4">3-ketoacyl-(Acyl-carrier) reductase</fullName>
    </submittedName>
</protein>
<dbReference type="AlphaFoldDB" id="A0A074RZW4"/>
<comment type="similarity">
    <text evidence="1">Belongs to the short-chain dehydrogenases/reductases (SDR) family.</text>
</comment>
<accession>A0A074RZW4</accession>
<comment type="caution">
    <text evidence="4">The sequence shown here is derived from an EMBL/GenBank/DDBJ whole genome shotgun (WGS) entry which is preliminary data.</text>
</comment>
<keyword evidence="2" id="KW-0521">NADP</keyword>
<feature type="compositionally biased region" description="Low complexity" evidence="3">
    <location>
        <begin position="36"/>
        <end position="46"/>
    </location>
</feature>
<dbReference type="PANTHER" id="PTHR42760:SF121">
    <property type="entry name" value="3-OXOACYL-(ACYL-CARRIER-PROTEIN) REDUCTASE"/>
    <property type="match status" value="1"/>
</dbReference>
<dbReference type="Gene3D" id="3.40.50.720">
    <property type="entry name" value="NAD(P)-binding Rossmann-like Domain"/>
    <property type="match status" value="1"/>
</dbReference>
<dbReference type="OrthoDB" id="5327538at2759"/>
<gene>
    <name evidence="4" type="ORF">V565_043630</name>
</gene>
<dbReference type="Proteomes" id="UP000027456">
    <property type="component" value="Unassembled WGS sequence"/>
</dbReference>
<keyword evidence="5" id="KW-1185">Reference proteome</keyword>
<reference evidence="4 5" key="1">
    <citation type="submission" date="2013-12" db="EMBL/GenBank/DDBJ databases">
        <authorList>
            <person name="Cubeta M."/>
            <person name="Pakala S."/>
            <person name="Fedorova N."/>
            <person name="Thomas E."/>
            <person name="Dean R."/>
            <person name="Jabaji S."/>
            <person name="Neate S."/>
            <person name="Toda T."/>
            <person name="Tavantzis S."/>
            <person name="Vilgalys R."/>
            <person name="Bharathan N."/>
            <person name="Pakala S."/>
            <person name="Losada L.S."/>
            <person name="Zafar N."/>
            <person name="Nierman W."/>
        </authorList>
    </citation>
    <scope>NUCLEOTIDE SEQUENCE [LARGE SCALE GENOMIC DNA]</scope>
    <source>
        <strain evidence="4 5">123E</strain>
    </source>
</reference>
<dbReference type="InterPro" id="IPR036291">
    <property type="entry name" value="NAD(P)-bd_dom_sf"/>
</dbReference>
<dbReference type="EMBL" id="AZST01000099">
    <property type="protein sequence ID" value="KEP52554.1"/>
    <property type="molecule type" value="Genomic_DNA"/>
</dbReference>
<dbReference type="PROSITE" id="PS00061">
    <property type="entry name" value="ADH_SHORT"/>
    <property type="match status" value="1"/>
</dbReference>
<evidence type="ECO:0000256" key="2">
    <source>
        <dbReference type="ARBA" id="ARBA00022857"/>
    </source>
</evidence>